<gene>
    <name evidence="2" type="ORF">TPSB3V08_LOCUS5418</name>
</gene>
<dbReference type="AlphaFoldDB" id="A0A7R9H3D4"/>
<feature type="region of interest" description="Disordered" evidence="1">
    <location>
        <begin position="174"/>
        <end position="233"/>
    </location>
</feature>
<evidence type="ECO:0000313" key="2">
    <source>
        <dbReference type="EMBL" id="CAD7406451.1"/>
    </source>
</evidence>
<dbReference type="EMBL" id="OD002885">
    <property type="protein sequence ID" value="CAD7406451.1"/>
    <property type="molecule type" value="Genomic_DNA"/>
</dbReference>
<evidence type="ECO:0000256" key="1">
    <source>
        <dbReference type="SAM" id="MobiDB-lite"/>
    </source>
</evidence>
<accession>A0A7R9H3D4</accession>
<feature type="compositionally biased region" description="Low complexity" evidence="1">
    <location>
        <begin position="174"/>
        <end position="188"/>
    </location>
</feature>
<feature type="compositionally biased region" description="Polar residues" evidence="1">
    <location>
        <begin position="221"/>
        <end position="233"/>
    </location>
</feature>
<feature type="compositionally biased region" description="Polar residues" evidence="1">
    <location>
        <begin position="189"/>
        <end position="209"/>
    </location>
</feature>
<protein>
    <submittedName>
        <fullName evidence="2">Uncharacterized protein</fullName>
    </submittedName>
</protein>
<sequence>MMLTDNSYRRVGGARIGRLPSGGLSKNVAVVKSSIRNGKPCQMCTHRSVVIGARLLKGKHMRLKILPLKLIENFQGLPVNKPFSRYHQHQLKRKHYLNKKRSNEQVEEPYKFMRNVRESINCKDEFTVYGETVASRMRVAGRSYRAVSISRNHIDNIIFNLEMGFYNERFASPSSSYHGASQSSHVSSPKNSYSAPTQSLPVTSPSQVLTGEPAYDRPDQRSTPLNSMNNPVDSLSITDLHRYNDLTECITLNQMDQNETQN</sequence>
<reference evidence="2" key="1">
    <citation type="submission" date="2020-11" db="EMBL/GenBank/DDBJ databases">
        <authorList>
            <person name="Tran Van P."/>
        </authorList>
    </citation>
    <scope>NUCLEOTIDE SEQUENCE</scope>
</reference>
<name>A0A7R9H3D4_TIMPO</name>
<organism evidence="2">
    <name type="scientific">Timema poppense</name>
    <name type="common">Walking stick</name>
    <dbReference type="NCBI Taxonomy" id="170557"/>
    <lineage>
        <taxon>Eukaryota</taxon>
        <taxon>Metazoa</taxon>
        <taxon>Ecdysozoa</taxon>
        <taxon>Arthropoda</taxon>
        <taxon>Hexapoda</taxon>
        <taxon>Insecta</taxon>
        <taxon>Pterygota</taxon>
        <taxon>Neoptera</taxon>
        <taxon>Polyneoptera</taxon>
        <taxon>Phasmatodea</taxon>
        <taxon>Timematodea</taxon>
        <taxon>Timematoidea</taxon>
        <taxon>Timematidae</taxon>
        <taxon>Timema</taxon>
    </lineage>
</organism>
<proteinExistence type="predicted"/>